<gene>
    <name evidence="1" type="ORF">PX52LOC_02046</name>
</gene>
<accession>A0A5C1AA97</accession>
<protein>
    <submittedName>
        <fullName evidence="1">Uncharacterized protein</fullName>
    </submittedName>
</protein>
<dbReference type="KEGG" id="lrs:PX52LOC_02046"/>
<dbReference type="Proteomes" id="UP000324974">
    <property type="component" value="Chromosome"/>
</dbReference>
<proteinExistence type="predicted"/>
<reference evidence="2" key="1">
    <citation type="submission" date="2019-08" db="EMBL/GenBank/DDBJ databases">
        <title>Limnoglobus roseus gen. nov., sp. nov., a novel freshwater planctomycete with a giant genome from the family Gemmataceae.</title>
        <authorList>
            <person name="Kulichevskaya I.S."/>
            <person name="Naumoff D.G."/>
            <person name="Miroshnikov K."/>
            <person name="Ivanova A."/>
            <person name="Philippov D.A."/>
            <person name="Hakobyan A."/>
            <person name="Rijpstra I.C."/>
            <person name="Sinninghe Damste J.S."/>
            <person name="Liesack W."/>
            <person name="Dedysh S.N."/>
        </authorList>
    </citation>
    <scope>NUCLEOTIDE SEQUENCE [LARGE SCALE GENOMIC DNA]</scope>
    <source>
        <strain evidence="2">PX52</strain>
    </source>
</reference>
<dbReference type="RefSeq" id="WP_149109977.1">
    <property type="nucleotide sequence ID" value="NZ_CP042425.1"/>
</dbReference>
<keyword evidence="2" id="KW-1185">Reference proteome</keyword>
<sequence>MLCVRGSLKFRPCDQVEEVRRAFVHRLNRRHRAGDDCSVFAVMHPTRPERVHYDYIAITTNPSVRAARRLLRACWCGRTNRPFSMVPFVAVDGDAFHAVRNYLEYLTKLRPRHRQPGWYLPLLGRGQRLTMKSGPWFVALRIGADGSFQT</sequence>
<name>A0A5C1AA97_9BACT</name>
<dbReference type="AlphaFoldDB" id="A0A5C1AA97"/>
<organism evidence="1 2">
    <name type="scientific">Limnoglobus roseus</name>
    <dbReference type="NCBI Taxonomy" id="2598579"/>
    <lineage>
        <taxon>Bacteria</taxon>
        <taxon>Pseudomonadati</taxon>
        <taxon>Planctomycetota</taxon>
        <taxon>Planctomycetia</taxon>
        <taxon>Gemmatales</taxon>
        <taxon>Gemmataceae</taxon>
        <taxon>Limnoglobus</taxon>
    </lineage>
</organism>
<evidence type="ECO:0000313" key="1">
    <source>
        <dbReference type="EMBL" id="QEL15137.1"/>
    </source>
</evidence>
<evidence type="ECO:0000313" key="2">
    <source>
        <dbReference type="Proteomes" id="UP000324974"/>
    </source>
</evidence>
<dbReference type="EMBL" id="CP042425">
    <property type="protein sequence ID" value="QEL15137.1"/>
    <property type="molecule type" value="Genomic_DNA"/>
</dbReference>